<protein>
    <recommendedName>
        <fullName evidence="1">DDE-1 domain-containing protein</fullName>
    </recommendedName>
</protein>
<dbReference type="PANTHER" id="PTHR19303:SF73">
    <property type="entry name" value="PROTEIN PDC2"/>
    <property type="match status" value="1"/>
</dbReference>
<dbReference type="InterPro" id="IPR004875">
    <property type="entry name" value="DDE_SF_endonuclease_dom"/>
</dbReference>
<evidence type="ECO:0000313" key="3">
    <source>
        <dbReference type="Proteomes" id="UP000031668"/>
    </source>
</evidence>
<gene>
    <name evidence="2" type="ORF">RF11_09788</name>
</gene>
<evidence type="ECO:0000259" key="1">
    <source>
        <dbReference type="Pfam" id="PF03184"/>
    </source>
</evidence>
<comment type="caution">
    <text evidence="2">The sequence shown here is derived from an EMBL/GenBank/DDBJ whole genome shotgun (WGS) entry which is preliminary data.</text>
</comment>
<keyword evidence="3" id="KW-1185">Reference proteome</keyword>
<sequence>MLTKHAPIIVLRQIVPRVINNCTIRLEKKAMDRITVLCCTNMSGTDKLKLLIIGKRARPRRFKMIRMAGLPDEYHALPELFTEGCLSRRLTISHVNNVAIEIDVKLEQ</sequence>
<dbReference type="InterPro" id="IPR050863">
    <property type="entry name" value="CenT-Element_Derived"/>
</dbReference>
<proteinExistence type="predicted"/>
<organism evidence="2 3">
    <name type="scientific">Thelohanellus kitauei</name>
    <name type="common">Myxosporean</name>
    <dbReference type="NCBI Taxonomy" id="669202"/>
    <lineage>
        <taxon>Eukaryota</taxon>
        <taxon>Metazoa</taxon>
        <taxon>Cnidaria</taxon>
        <taxon>Myxozoa</taxon>
        <taxon>Myxosporea</taxon>
        <taxon>Bivalvulida</taxon>
        <taxon>Platysporina</taxon>
        <taxon>Myxobolidae</taxon>
        <taxon>Thelohanellus</taxon>
    </lineage>
</organism>
<dbReference type="GO" id="GO:0005634">
    <property type="term" value="C:nucleus"/>
    <property type="evidence" value="ECO:0007669"/>
    <property type="project" value="TreeGrafter"/>
</dbReference>
<reference evidence="2 3" key="1">
    <citation type="journal article" date="2014" name="Genome Biol. Evol.">
        <title>The genome of the myxosporean Thelohanellus kitauei shows adaptations to nutrient acquisition within its fish host.</title>
        <authorList>
            <person name="Yang Y."/>
            <person name="Xiong J."/>
            <person name="Zhou Z."/>
            <person name="Huo F."/>
            <person name="Miao W."/>
            <person name="Ran C."/>
            <person name="Liu Y."/>
            <person name="Zhang J."/>
            <person name="Feng J."/>
            <person name="Wang M."/>
            <person name="Wang M."/>
            <person name="Wang L."/>
            <person name="Yao B."/>
        </authorList>
    </citation>
    <scope>NUCLEOTIDE SEQUENCE [LARGE SCALE GENOMIC DNA]</scope>
    <source>
        <strain evidence="2">Wuqing</strain>
    </source>
</reference>
<dbReference type="Pfam" id="PF03184">
    <property type="entry name" value="DDE_1"/>
    <property type="match status" value="1"/>
</dbReference>
<feature type="domain" description="DDE-1" evidence="1">
    <location>
        <begin position="32"/>
        <end position="75"/>
    </location>
</feature>
<dbReference type="EMBL" id="JWZT01002451">
    <property type="protein sequence ID" value="KII69363.1"/>
    <property type="molecule type" value="Genomic_DNA"/>
</dbReference>
<dbReference type="Proteomes" id="UP000031668">
    <property type="component" value="Unassembled WGS sequence"/>
</dbReference>
<dbReference type="AlphaFoldDB" id="A0A0C2JJ16"/>
<name>A0A0C2JJ16_THEKT</name>
<dbReference type="GO" id="GO:0003677">
    <property type="term" value="F:DNA binding"/>
    <property type="evidence" value="ECO:0007669"/>
    <property type="project" value="TreeGrafter"/>
</dbReference>
<evidence type="ECO:0000313" key="2">
    <source>
        <dbReference type="EMBL" id="KII69363.1"/>
    </source>
</evidence>
<dbReference type="PANTHER" id="PTHR19303">
    <property type="entry name" value="TRANSPOSON"/>
    <property type="match status" value="1"/>
</dbReference>
<dbReference type="OrthoDB" id="5919228at2759"/>
<accession>A0A0C2JJ16</accession>